<dbReference type="AlphaFoldDB" id="A0AA86RR79"/>
<name>A0AA86RR79_9FABA</name>
<reference evidence="1" key="1">
    <citation type="submission" date="2023-10" db="EMBL/GenBank/DDBJ databases">
        <authorList>
            <person name="Domelevo Entfellner J.-B."/>
        </authorList>
    </citation>
    <scope>NUCLEOTIDE SEQUENCE</scope>
</reference>
<keyword evidence="2" id="KW-1185">Reference proteome</keyword>
<proteinExistence type="predicted"/>
<sequence>MAHMVLDKLCSGKNNLVNRADIITLVKFVLELVSSYCIKVIGSLKEYVMTLMALLGKWKWRVLVEEDALRNKILVSTYGKWEISGEDPVQKNITGKSEYAGGAKIEGLRSGSPFGGPLKILTAQSPVTSEGASGGV</sequence>
<evidence type="ECO:0000313" key="1">
    <source>
        <dbReference type="EMBL" id="CAJ1907796.1"/>
    </source>
</evidence>
<dbReference type="EMBL" id="OY731398">
    <property type="protein sequence ID" value="CAJ1907796.1"/>
    <property type="molecule type" value="Genomic_DNA"/>
</dbReference>
<evidence type="ECO:0000313" key="2">
    <source>
        <dbReference type="Proteomes" id="UP001189624"/>
    </source>
</evidence>
<gene>
    <name evidence="1" type="ORF">AYBTSS11_LOCUS3351</name>
</gene>
<dbReference type="Gramene" id="rna-AYBTSS11_LOCUS3351">
    <property type="protein sequence ID" value="CAJ1907796.1"/>
    <property type="gene ID" value="gene-AYBTSS11_LOCUS3351"/>
</dbReference>
<organism evidence="1 2">
    <name type="scientific">Sphenostylis stenocarpa</name>
    <dbReference type="NCBI Taxonomy" id="92480"/>
    <lineage>
        <taxon>Eukaryota</taxon>
        <taxon>Viridiplantae</taxon>
        <taxon>Streptophyta</taxon>
        <taxon>Embryophyta</taxon>
        <taxon>Tracheophyta</taxon>
        <taxon>Spermatophyta</taxon>
        <taxon>Magnoliopsida</taxon>
        <taxon>eudicotyledons</taxon>
        <taxon>Gunneridae</taxon>
        <taxon>Pentapetalae</taxon>
        <taxon>rosids</taxon>
        <taxon>fabids</taxon>
        <taxon>Fabales</taxon>
        <taxon>Fabaceae</taxon>
        <taxon>Papilionoideae</taxon>
        <taxon>50 kb inversion clade</taxon>
        <taxon>NPAAA clade</taxon>
        <taxon>indigoferoid/millettioid clade</taxon>
        <taxon>Phaseoleae</taxon>
        <taxon>Sphenostylis</taxon>
    </lineage>
</organism>
<accession>A0AA86RR79</accession>
<dbReference type="Proteomes" id="UP001189624">
    <property type="component" value="Chromosome 1"/>
</dbReference>
<protein>
    <submittedName>
        <fullName evidence="1">Uncharacterized protein</fullName>
    </submittedName>
</protein>